<dbReference type="InterPro" id="IPR012337">
    <property type="entry name" value="RNaseH-like_sf"/>
</dbReference>
<dbReference type="Proteomes" id="UP000475862">
    <property type="component" value="Unassembled WGS sequence"/>
</dbReference>
<evidence type="ECO:0000313" key="2">
    <source>
        <dbReference type="Proteomes" id="UP000475862"/>
    </source>
</evidence>
<dbReference type="OrthoDB" id="6629021at2759"/>
<name>A0A6G0TCG0_APHGL</name>
<dbReference type="GO" id="GO:0006357">
    <property type="term" value="P:regulation of transcription by RNA polymerase II"/>
    <property type="evidence" value="ECO:0007669"/>
    <property type="project" value="TreeGrafter"/>
</dbReference>
<dbReference type="GO" id="GO:0005634">
    <property type="term" value="C:nucleus"/>
    <property type="evidence" value="ECO:0007669"/>
    <property type="project" value="TreeGrafter"/>
</dbReference>
<comment type="caution">
    <text evidence="1">The sequence shown here is derived from an EMBL/GenBank/DDBJ whole genome shotgun (WGS) entry which is preliminary data.</text>
</comment>
<accession>A0A6G0TCG0</accession>
<organism evidence="1 2">
    <name type="scientific">Aphis glycines</name>
    <name type="common">Soybean aphid</name>
    <dbReference type="NCBI Taxonomy" id="307491"/>
    <lineage>
        <taxon>Eukaryota</taxon>
        <taxon>Metazoa</taxon>
        <taxon>Ecdysozoa</taxon>
        <taxon>Arthropoda</taxon>
        <taxon>Hexapoda</taxon>
        <taxon>Insecta</taxon>
        <taxon>Pterygota</taxon>
        <taxon>Neoptera</taxon>
        <taxon>Paraneoptera</taxon>
        <taxon>Hemiptera</taxon>
        <taxon>Sternorrhyncha</taxon>
        <taxon>Aphidomorpha</taxon>
        <taxon>Aphidoidea</taxon>
        <taxon>Aphididae</taxon>
        <taxon>Aphidini</taxon>
        <taxon>Aphis</taxon>
        <taxon>Aphis</taxon>
    </lineage>
</organism>
<protein>
    <submittedName>
        <fullName evidence="1">Uncharacterized protein</fullName>
    </submittedName>
</protein>
<dbReference type="AlphaFoldDB" id="A0A6G0TCG0"/>
<gene>
    <name evidence="1" type="ORF">AGLY_011442</name>
</gene>
<dbReference type="InterPro" id="IPR052717">
    <property type="entry name" value="Vacuolar_transposase_reg"/>
</dbReference>
<proteinExistence type="predicted"/>
<dbReference type="PANTHER" id="PTHR46169">
    <property type="entry name" value="DNA REPLICATION-RELATED ELEMENT FACTOR, ISOFORM A"/>
    <property type="match status" value="1"/>
</dbReference>
<dbReference type="EMBL" id="VYZN01000043">
    <property type="protein sequence ID" value="KAE9529980.1"/>
    <property type="molecule type" value="Genomic_DNA"/>
</dbReference>
<dbReference type="PANTHER" id="PTHR46169:SF29">
    <property type="entry name" value="DNA REPLICATION-RELATED ELEMENT FACTOR, ISOFORM A"/>
    <property type="match status" value="1"/>
</dbReference>
<evidence type="ECO:0000313" key="1">
    <source>
        <dbReference type="EMBL" id="KAE9529980.1"/>
    </source>
</evidence>
<keyword evidence="2" id="KW-1185">Reference proteome</keyword>
<reference evidence="1 2" key="1">
    <citation type="submission" date="2019-08" db="EMBL/GenBank/DDBJ databases">
        <title>The genome of the soybean aphid Biotype 1, its phylome, world population structure and adaptation to the North American continent.</title>
        <authorList>
            <person name="Giordano R."/>
            <person name="Donthu R.K."/>
            <person name="Hernandez A.G."/>
            <person name="Wright C.L."/>
            <person name="Zimin A.V."/>
        </authorList>
    </citation>
    <scope>NUCLEOTIDE SEQUENCE [LARGE SCALE GENOMIC DNA]</scope>
    <source>
        <tissue evidence="1">Whole aphids</tissue>
    </source>
</reference>
<sequence length="250" mass="28212">RDIDSSQMLMSSFIANKTIKIEMDKKKLLSACVELITVNGKPMCLMQDSGFQKIINPILNAFEPNSISINPQNIRITEISDDMKYKMSFLGVNVQYMHKDTLTLKIKTLAIFELVKRHSSKYLKDTSLNVISKYGLTKYQIYSITSDNAANMLKMTDLMIIDPDQEIVEDLIVDNEPIELENEVIDAICPEAITSKVRCAAHTLNLAIEEGLKIQSIRDALAQARTVVKKLRSPIYAGLLKQENKKTSHS</sequence>
<feature type="non-terminal residue" evidence="1">
    <location>
        <position position="1"/>
    </location>
</feature>
<dbReference type="SUPFAM" id="SSF53098">
    <property type="entry name" value="Ribonuclease H-like"/>
    <property type="match status" value="1"/>
</dbReference>